<reference evidence="1" key="1">
    <citation type="submission" date="2021-02" db="EMBL/GenBank/DDBJ databases">
        <authorList>
            <consortium name="DOE Joint Genome Institute"/>
            <person name="Ahrendt S."/>
            <person name="Looney B.P."/>
            <person name="Miyauchi S."/>
            <person name="Morin E."/>
            <person name="Drula E."/>
            <person name="Courty P.E."/>
            <person name="Chicoki N."/>
            <person name="Fauchery L."/>
            <person name="Kohler A."/>
            <person name="Kuo A."/>
            <person name="Labutti K."/>
            <person name="Pangilinan J."/>
            <person name="Lipzen A."/>
            <person name="Riley R."/>
            <person name="Andreopoulos W."/>
            <person name="He G."/>
            <person name="Johnson J."/>
            <person name="Barry K.W."/>
            <person name="Grigoriev I.V."/>
            <person name="Nagy L."/>
            <person name="Hibbett D."/>
            <person name="Henrissat B."/>
            <person name="Matheny P.B."/>
            <person name="Labbe J."/>
            <person name="Martin F."/>
        </authorList>
    </citation>
    <scope>NUCLEOTIDE SEQUENCE</scope>
    <source>
        <strain evidence="1">FP105234-sp</strain>
    </source>
</reference>
<dbReference type="EMBL" id="MU276926">
    <property type="protein sequence ID" value="KAI0037476.1"/>
    <property type="molecule type" value="Genomic_DNA"/>
</dbReference>
<feature type="non-terminal residue" evidence="1">
    <location>
        <position position="1"/>
    </location>
</feature>
<name>A0ACB8R1I4_9AGAM</name>
<gene>
    <name evidence="1" type="ORF">FA95DRAFT_1506941</name>
</gene>
<accession>A0ACB8R1I4</accession>
<keyword evidence="2" id="KW-1185">Reference proteome</keyword>
<reference evidence="1" key="2">
    <citation type="journal article" date="2022" name="New Phytol.">
        <title>Evolutionary transition to the ectomycorrhizal habit in the genomes of a hyperdiverse lineage of mushroom-forming fungi.</title>
        <authorList>
            <person name="Looney B."/>
            <person name="Miyauchi S."/>
            <person name="Morin E."/>
            <person name="Drula E."/>
            <person name="Courty P.E."/>
            <person name="Kohler A."/>
            <person name="Kuo A."/>
            <person name="LaButti K."/>
            <person name="Pangilinan J."/>
            <person name="Lipzen A."/>
            <person name="Riley R."/>
            <person name="Andreopoulos W."/>
            <person name="He G."/>
            <person name="Johnson J."/>
            <person name="Nolan M."/>
            <person name="Tritt A."/>
            <person name="Barry K.W."/>
            <person name="Grigoriev I.V."/>
            <person name="Nagy L.G."/>
            <person name="Hibbett D."/>
            <person name="Henrissat B."/>
            <person name="Matheny P.B."/>
            <person name="Labbe J."/>
            <person name="Martin F.M."/>
        </authorList>
    </citation>
    <scope>NUCLEOTIDE SEQUENCE</scope>
    <source>
        <strain evidence="1">FP105234-sp</strain>
    </source>
</reference>
<evidence type="ECO:0000313" key="1">
    <source>
        <dbReference type="EMBL" id="KAI0037476.1"/>
    </source>
</evidence>
<organism evidence="1 2">
    <name type="scientific">Auriscalpium vulgare</name>
    <dbReference type="NCBI Taxonomy" id="40419"/>
    <lineage>
        <taxon>Eukaryota</taxon>
        <taxon>Fungi</taxon>
        <taxon>Dikarya</taxon>
        <taxon>Basidiomycota</taxon>
        <taxon>Agaricomycotina</taxon>
        <taxon>Agaricomycetes</taxon>
        <taxon>Russulales</taxon>
        <taxon>Auriscalpiaceae</taxon>
        <taxon>Auriscalpium</taxon>
    </lineage>
</organism>
<sequence length="422" mass="48249">HYRETLAKLSKAKNKTARAAITRNSGISRLPLCMFSPAYLHPSFFPLDPFHLIYENCMLFLYDTWTTHSSPDEIVHLSAEKSEKFGQLVAQAMSTLPPAFCGPIRDPFLKRQSQYKIFEWMALLHWYIIPLGLELGFNAIVLANFAKFVEIADIAMTIQAHTSDDLKQFQIKIKDFLEEYERIYVGKDPEKATVERAIGEIGHKVRSKKAPFANVATIIWERELMRLIVLYEPSLAPVKTPYKNQRFIKEVKILKSESKNQHSNFRTHLAVICTFFDCPIDQAPSLSRWAKYVLKSGHTLTSKLFEMSGEPVTRSSKHFEAHLKEPSQPVFGQALAFYEATDDSPAIVVYIPLINCKMVLRRWQGKWGKDIKVLPVTSIDSLIGIIECEDSERVHILRKHPGLELLTSVERDVPDTIDVDSI</sequence>
<proteinExistence type="predicted"/>
<comment type="caution">
    <text evidence="1">The sequence shown here is derived from an EMBL/GenBank/DDBJ whole genome shotgun (WGS) entry which is preliminary data.</text>
</comment>
<evidence type="ECO:0000313" key="2">
    <source>
        <dbReference type="Proteomes" id="UP000814033"/>
    </source>
</evidence>
<dbReference type="Proteomes" id="UP000814033">
    <property type="component" value="Unassembled WGS sequence"/>
</dbReference>
<protein>
    <submittedName>
        <fullName evidence="1">Uncharacterized protein</fullName>
    </submittedName>
</protein>